<evidence type="ECO:0000256" key="1">
    <source>
        <dbReference type="ARBA" id="ARBA00006611"/>
    </source>
</evidence>
<dbReference type="FunFam" id="3.30.450.90:FF:000001">
    <property type="entry name" value="Type II secretion system ATPase GspE"/>
    <property type="match status" value="1"/>
</dbReference>
<keyword evidence="4" id="KW-0067">ATP-binding</keyword>
<dbReference type="SUPFAM" id="SSF52540">
    <property type="entry name" value="P-loop containing nucleoside triphosphate hydrolases"/>
    <property type="match status" value="1"/>
</dbReference>
<dbReference type="InterPro" id="IPR001482">
    <property type="entry name" value="T2SS/T4SS_dom"/>
</dbReference>
<dbReference type="Pfam" id="PF05157">
    <property type="entry name" value="MshEN"/>
    <property type="match status" value="1"/>
</dbReference>
<dbReference type="InterPro" id="IPR003593">
    <property type="entry name" value="AAA+_ATPase"/>
</dbReference>
<evidence type="ECO:0000256" key="8">
    <source>
        <dbReference type="ARBA" id="ARBA00034006"/>
    </source>
</evidence>
<feature type="domain" description="Bacterial type II secretion system protein E" evidence="9">
    <location>
        <begin position="340"/>
        <end position="354"/>
    </location>
</feature>
<dbReference type="FunFam" id="3.40.50.300:FF:000398">
    <property type="entry name" value="Type IV pilus assembly ATPase PilB"/>
    <property type="match status" value="1"/>
</dbReference>
<evidence type="ECO:0000256" key="7">
    <source>
        <dbReference type="ARBA" id="ARBA00024382"/>
    </source>
</evidence>
<gene>
    <name evidence="10" type="ORF">N47_E50170</name>
</gene>
<dbReference type="GO" id="GO:0016887">
    <property type="term" value="F:ATP hydrolysis activity"/>
    <property type="evidence" value="ECO:0007669"/>
    <property type="project" value="TreeGrafter"/>
</dbReference>
<dbReference type="InterPro" id="IPR007831">
    <property type="entry name" value="T2SS_GspE_N"/>
</dbReference>
<dbReference type="CDD" id="cd01129">
    <property type="entry name" value="PulE-GspE-like"/>
    <property type="match status" value="1"/>
</dbReference>
<dbReference type="GO" id="GO:0005524">
    <property type="term" value="F:ATP binding"/>
    <property type="evidence" value="ECO:0007669"/>
    <property type="project" value="UniProtKB-KW"/>
</dbReference>
<dbReference type="GO" id="GO:0008564">
    <property type="term" value="F:protein-exporting ATPase activity"/>
    <property type="evidence" value="ECO:0007669"/>
    <property type="project" value="UniProtKB-EC"/>
</dbReference>
<evidence type="ECO:0000256" key="6">
    <source>
        <dbReference type="ARBA" id="ARBA00022967"/>
    </source>
</evidence>
<dbReference type="InterPro" id="IPR013369">
    <property type="entry name" value="T2SS_GspE"/>
</dbReference>
<dbReference type="NCBIfam" id="TIGR02533">
    <property type="entry name" value="type_II_gspE"/>
    <property type="match status" value="1"/>
</dbReference>
<evidence type="ECO:0000256" key="4">
    <source>
        <dbReference type="ARBA" id="ARBA00022840"/>
    </source>
</evidence>
<comment type="catalytic activity">
    <reaction evidence="8">
        <text>ATP + H2O + cellular proteinSide 1 = ADP + phosphate + cellular proteinSide 2.</text>
        <dbReference type="EC" id="7.4.2.8"/>
    </reaction>
</comment>
<evidence type="ECO:0000313" key="10">
    <source>
        <dbReference type="EMBL" id="CBX31505.1"/>
    </source>
</evidence>
<dbReference type="AlphaFoldDB" id="E1YJQ1"/>
<evidence type="ECO:0000256" key="5">
    <source>
        <dbReference type="ARBA" id="ARBA00022927"/>
    </source>
</evidence>
<comment type="similarity">
    <text evidence="1">Belongs to the GSP E family.</text>
</comment>
<protein>
    <recommendedName>
        <fullName evidence="7">protein-secreting ATPase</fullName>
        <ecNumber evidence="7">7.4.2.8</ecNumber>
    </recommendedName>
</protein>
<dbReference type="PANTHER" id="PTHR30258">
    <property type="entry name" value="TYPE II SECRETION SYSTEM PROTEIN GSPE-RELATED"/>
    <property type="match status" value="1"/>
</dbReference>
<dbReference type="GO" id="GO:0005886">
    <property type="term" value="C:plasma membrane"/>
    <property type="evidence" value="ECO:0007669"/>
    <property type="project" value="TreeGrafter"/>
</dbReference>
<keyword evidence="3" id="KW-0547">Nucleotide-binding</keyword>
<dbReference type="GO" id="GO:0015627">
    <property type="term" value="C:type II protein secretion system complex"/>
    <property type="evidence" value="ECO:0007669"/>
    <property type="project" value="InterPro"/>
</dbReference>
<dbReference type="InterPro" id="IPR037257">
    <property type="entry name" value="T2SS_E_N_sf"/>
</dbReference>
<evidence type="ECO:0000259" key="9">
    <source>
        <dbReference type="PROSITE" id="PS00662"/>
    </source>
</evidence>
<proteinExistence type="inferred from homology"/>
<dbReference type="GO" id="GO:0015628">
    <property type="term" value="P:protein secretion by the type II secretion system"/>
    <property type="evidence" value="ECO:0007669"/>
    <property type="project" value="InterPro"/>
</dbReference>
<dbReference type="SUPFAM" id="SSF160246">
    <property type="entry name" value="EspE N-terminal domain-like"/>
    <property type="match status" value="1"/>
</dbReference>
<evidence type="ECO:0000256" key="3">
    <source>
        <dbReference type="ARBA" id="ARBA00022741"/>
    </source>
</evidence>
<dbReference type="PANTHER" id="PTHR30258:SF2">
    <property type="entry name" value="COMG OPERON PROTEIN 1"/>
    <property type="match status" value="1"/>
</dbReference>
<reference evidence="10" key="1">
    <citation type="journal article" date="2011" name="Environ. Microbiol.">
        <title>Genomic insights into the metabolic potential of the polycyclic aromatic hydrocarbon degrading sulfate-reducing Deltaproteobacterium N47.</title>
        <authorList>
            <person name="Bergmann F."/>
            <person name="Selesi D."/>
            <person name="Weinmaier T."/>
            <person name="Tischler P."/>
            <person name="Rattei T."/>
            <person name="Meckenstock R.U."/>
        </authorList>
    </citation>
    <scope>NUCLEOTIDE SEQUENCE</scope>
</reference>
<dbReference type="EC" id="7.4.2.8" evidence="7"/>
<keyword evidence="6" id="KW-1278">Translocase</keyword>
<dbReference type="PROSITE" id="PS00662">
    <property type="entry name" value="T2SP_E"/>
    <property type="match status" value="1"/>
</dbReference>
<name>E1YJQ1_9BACT</name>
<dbReference type="SMART" id="SM00382">
    <property type="entry name" value="AAA"/>
    <property type="match status" value="1"/>
</dbReference>
<evidence type="ECO:0000256" key="2">
    <source>
        <dbReference type="ARBA" id="ARBA00022448"/>
    </source>
</evidence>
<dbReference type="Gene3D" id="3.30.450.90">
    <property type="match status" value="1"/>
</dbReference>
<dbReference type="Pfam" id="PF00437">
    <property type="entry name" value="T2SSE"/>
    <property type="match status" value="1"/>
</dbReference>
<sequence length="522" mass="58425">MVSKRSGSEFCCWIMEIRMETLEHIKDNEVNLNLLSQVPYFYSKNNLVIPLRIEEKTLIAAVSGNNGLLAAVELAKRLGVKVKPLRAEPGIVIEAISKYYGQISNAEEVMDNMAAEDLSSVATEFEKPRDILELTEDAPIIRLLNALFQQAFKERASDIHIEPYEKDLEVRMRIDGILHRVLRPPKIIQEALISRIKIMANLDIAEKRLPQDGRIRLLIGGQDIDLRVSIIPTSFGERAVLRLLNRKQGLIGLYEVGLDKQDENNFEKLLENTSGIILVTGPTGSGKTTTLYAALNRVHTEGRNIITVEDPVEYQLKGIGQMQVNPKIGLSFASGLRSILRQDPDIIMVGEIRDFETAEIAIQASLTGHLVLSTLHTNDAVSSIVRLADMGMEPFLVASSLVAVVAQRLVRNICPYCKETFMPAPSEEAYFPMPVEQLYRGKGCKECRESGYLGRTGIFEILSIDNNLRQMISQRVDAQAIREYAVSKGMRTLYAEGIDKVLKGITTLQEILRVTQKDYAEI</sequence>
<accession>E1YJQ1</accession>
<dbReference type="EMBL" id="FR695877">
    <property type="protein sequence ID" value="CBX31505.1"/>
    <property type="molecule type" value="Genomic_DNA"/>
</dbReference>
<dbReference type="Gene3D" id="3.30.300.160">
    <property type="entry name" value="Type II secretion system, protein E, N-terminal domain"/>
    <property type="match status" value="1"/>
</dbReference>
<organism evidence="10">
    <name type="scientific">uncultured Desulfobacterium sp</name>
    <dbReference type="NCBI Taxonomy" id="201089"/>
    <lineage>
        <taxon>Bacteria</taxon>
        <taxon>Pseudomonadati</taxon>
        <taxon>Thermodesulfobacteriota</taxon>
        <taxon>Desulfobacteria</taxon>
        <taxon>Desulfobacterales</taxon>
        <taxon>Desulfobacteriaceae</taxon>
        <taxon>Desulfobacterium</taxon>
        <taxon>environmental samples</taxon>
    </lineage>
</organism>
<keyword evidence="2" id="KW-0813">Transport</keyword>
<dbReference type="InterPro" id="IPR027417">
    <property type="entry name" value="P-loop_NTPase"/>
</dbReference>
<dbReference type="Gene3D" id="3.40.50.300">
    <property type="entry name" value="P-loop containing nucleotide triphosphate hydrolases"/>
    <property type="match status" value="1"/>
</dbReference>
<keyword evidence="5" id="KW-0653">Protein transport</keyword>